<dbReference type="OrthoDB" id="2687620at2759"/>
<dbReference type="InterPro" id="IPR050235">
    <property type="entry name" value="CK1_Ser-Thr_kinase"/>
</dbReference>
<dbReference type="AlphaFoldDB" id="A0A482XBM5"/>
<dbReference type="SMART" id="SM00220">
    <property type="entry name" value="S_TKc"/>
    <property type="match status" value="1"/>
</dbReference>
<proteinExistence type="inferred from homology"/>
<gene>
    <name evidence="8" type="ORF">LSTR_LSTR001240</name>
</gene>
<dbReference type="SMR" id="A0A482XBM5"/>
<comment type="similarity">
    <text evidence="5">Belongs to the protein kinase superfamily.</text>
</comment>
<feature type="domain" description="Protein kinase" evidence="7">
    <location>
        <begin position="38"/>
        <end position="315"/>
    </location>
</feature>
<dbReference type="InParanoid" id="A0A482XBM5"/>
<reference evidence="8 9" key="1">
    <citation type="journal article" date="2017" name="Gigascience">
        <title>Genome sequence of the small brown planthopper, Laodelphax striatellus.</title>
        <authorList>
            <person name="Zhu J."/>
            <person name="Jiang F."/>
            <person name="Wang X."/>
            <person name="Yang P."/>
            <person name="Bao Y."/>
            <person name="Zhao W."/>
            <person name="Wang W."/>
            <person name="Lu H."/>
            <person name="Wang Q."/>
            <person name="Cui N."/>
            <person name="Li J."/>
            <person name="Chen X."/>
            <person name="Luo L."/>
            <person name="Yu J."/>
            <person name="Kang L."/>
            <person name="Cui F."/>
        </authorList>
    </citation>
    <scope>NUCLEOTIDE SEQUENCE [LARGE SCALE GENOMIC DNA]</scope>
    <source>
        <strain evidence="8">Lst14</strain>
    </source>
</reference>
<dbReference type="Proteomes" id="UP000291343">
    <property type="component" value="Unassembled WGS sequence"/>
</dbReference>
<evidence type="ECO:0000256" key="5">
    <source>
        <dbReference type="RuleBase" id="RU000304"/>
    </source>
</evidence>
<comment type="caution">
    <text evidence="8">The sequence shown here is derived from an EMBL/GenBank/DDBJ whole genome shotgun (WGS) entry which is preliminary data.</text>
</comment>
<dbReference type="PROSITE" id="PS50011">
    <property type="entry name" value="PROTEIN_KINASE_DOM"/>
    <property type="match status" value="1"/>
</dbReference>
<keyword evidence="5" id="KW-0723">Serine/threonine-protein kinase</keyword>
<dbReference type="InterPro" id="IPR008271">
    <property type="entry name" value="Ser/Thr_kinase_AS"/>
</dbReference>
<dbReference type="FunCoup" id="A0A482XBM5">
    <property type="interactions" value="1226"/>
</dbReference>
<organism evidence="8 9">
    <name type="scientific">Laodelphax striatellus</name>
    <name type="common">Small brown planthopper</name>
    <name type="synonym">Delphax striatella</name>
    <dbReference type="NCBI Taxonomy" id="195883"/>
    <lineage>
        <taxon>Eukaryota</taxon>
        <taxon>Metazoa</taxon>
        <taxon>Ecdysozoa</taxon>
        <taxon>Arthropoda</taxon>
        <taxon>Hexapoda</taxon>
        <taxon>Insecta</taxon>
        <taxon>Pterygota</taxon>
        <taxon>Neoptera</taxon>
        <taxon>Paraneoptera</taxon>
        <taxon>Hemiptera</taxon>
        <taxon>Auchenorrhyncha</taxon>
        <taxon>Fulgoroidea</taxon>
        <taxon>Delphacidae</taxon>
        <taxon>Criomorphinae</taxon>
        <taxon>Laodelphax</taxon>
    </lineage>
</organism>
<dbReference type="PROSITE" id="PS00107">
    <property type="entry name" value="PROTEIN_KINASE_ATP"/>
    <property type="match status" value="1"/>
</dbReference>
<dbReference type="InterPro" id="IPR017441">
    <property type="entry name" value="Protein_kinase_ATP_BS"/>
</dbReference>
<keyword evidence="2 4" id="KW-0547">Nucleotide-binding</keyword>
<evidence type="ECO:0000313" key="8">
    <source>
        <dbReference type="EMBL" id="RZF43062.1"/>
    </source>
</evidence>
<evidence type="ECO:0000256" key="3">
    <source>
        <dbReference type="ARBA" id="ARBA00022840"/>
    </source>
</evidence>
<feature type="binding site" evidence="4">
    <location>
        <position position="74"/>
    </location>
    <ligand>
        <name>ATP</name>
        <dbReference type="ChEBI" id="CHEBI:30616"/>
    </ligand>
</feature>
<keyword evidence="5" id="KW-0808">Transferase</keyword>
<name>A0A482XBM5_LAOST</name>
<evidence type="ECO:0000256" key="1">
    <source>
        <dbReference type="ARBA" id="ARBA00012513"/>
    </source>
</evidence>
<dbReference type="InterPro" id="IPR011009">
    <property type="entry name" value="Kinase-like_dom_sf"/>
</dbReference>
<keyword evidence="9" id="KW-1185">Reference proteome</keyword>
<feature type="compositionally biased region" description="Basic and acidic residues" evidence="6">
    <location>
        <begin position="389"/>
        <end position="413"/>
    </location>
</feature>
<dbReference type="InterPro" id="IPR000719">
    <property type="entry name" value="Prot_kinase_dom"/>
</dbReference>
<keyword evidence="5" id="KW-0418">Kinase</keyword>
<dbReference type="GO" id="GO:0004674">
    <property type="term" value="F:protein serine/threonine kinase activity"/>
    <property type="evidence" value="ECO:0007669"/>
    <property type="project" value="UniProtKB-KW"/>
</dbReference>
<feature type="region of interest" description="Disordered" evidence="6">
    <location>
        <begin position="385"/>
        <end position="463"/>
    </location>
</feature>
<dbReference type="EMBL" id="QKKF02013261">
    <property type="protein sequence ID" value="RZF43062.1"/>
    <property type="molecule type" value="Genomic_DNA"/>
</dbReference>
<evidence type="ECO:0000256" key="2">
    <source>
        <dbReference type="ARBA" id="ARBA00022741"/>
    </source>
</evidence>
<dbReference type="PANTHER" id="PTHR11909">
    <property type="entry name" value="CASEIN KINASE-RELATED"/>
    <property type="match status" value="1"/>
</dbReference>
<keyword evidence="3 4" id="KW-0067">ATP-binding</keyword>
<dbReference type="SUPFAM" id="SSF56112">
    <property type="entry name" value="Protein kinase-like (PK-like)"/>
    <property type="match status" value="1"/>
</dbReference>
<sequence length="463" mass="52409">MPPKKDAGPAPKRKKGVYRLPDPIPKGLKVVDNQKKEWEIGESIGTGGFAEVYSAKESNKEASKKAITYPFAIKVEPKENGPLYCEIHFYMRASKPEFLEEWKKMKKVKHCGISPFYSSGLFTFKNQEYRFLVTDKYGKSLYTVITENDKQIPNETVHQIAVQLFDMLEYIHSKGYIHGDIKAANLLFGIKPGTESYLHLVDYGLAKKFKSDVQDLPIDPKLAGNGTIEYISRDGHNGVFGTRGDLEMLAFNLLHWFNSTLPWEKDIANASVVQQKKEELMSSPSTYIKKNLPKVPTVMIKLLEYINSIENNEPIDFGLCRKLFSAELTKLKLKPYDELNFKVTKDDVVDTKVKKSATSRKKLKDDVVEVAENYVGRRTRNSMSAVISEAEKVKDSSEQEDRNKSEADKENSKSQKAPAKKPAAKKETKSAASWRDSQTIRASNIVKPGEYISTRQAATSKRK</sequence>
<dbReference type="EC" id="2.7.11.1" evidence="1"/>
<accession>A0A482XBM5</accession>
<dbReference type="Gene3D" id="1.10.510.10">
    <property type="entry name" value="Transferase(Phosphotransferase) domain 1"/>
    <property type="match status" value="1"/>
</dbReference>
<dbReference type="STRING" id="195883.A0A482XBM5"/>
<evidence type="ECO:0000256" key="6">
    <source>
        <dbReference type="SAM" id="MobiDB-lite"/>
    </source>
</evidence>
<dbReference type="GO" id="GO:0005524">
    <property type="term" value="F:ATP binding"/>
    <property type="evidence" value="ECO:0007669"/>
    <property type="project" value="UniProtKB-UniRule"/>
</dbReference>
<evidence type="ECO:0000256" key="4">
    <source>
        <dbReference type="PROSITE-ProRule" id="PRU10141"/>
    </source>
</evidence>
<dbReference type="PROSITE" id="PS00108">
    <property type="entry name" value="PROTEIN_KINASE_ST"/>
    <property type="match status" value="1"/>
</dbReference>
<protein>
    <recommendedName>
        <fullName evidence="1">non-specific serine/threonine protein kinase</fullName>
        <ecNumber evidence="1">2.7.11.1</ecNumber>
    </recommendedName>
</protein>
<evidence type="ECO:0000259" key="7">
    <source>
        <dbReference type="PROSITE" id="PS50011"/>
    </source>
</evidence>
<evidence type="ECO:0000313" key="9">
    <source>
        <dbReference type="Proteomes" id="UP000291343"/>
    </source>
</evidence>
<feature type="compositionally biased region" description="Polar residues" evidence="6">
    <location>
        <begin position="453"/>
        <end position="463"/>
    </location>
</feature>
<dbReference type="Pfam" id="PF00069">
    <property type="entry name" value="Pkinase"/>
    <property type="match status" value="1"/>
</dbReference>